<dbReference type="InterPro" id="IPR023696">
    <property type="entry name" value="Ureohydrolase_dom_sf"/>
</dbReference>
<comment type="similarity">
    <text evidence="1">Belongs to the arginase family. Agmatinase subfamily.</text>
</comment>
<evidence type="ECO:0000256" key="4">
    <source>
        <dbReference type="RuleBase" id="RU003684"/>
    </source>
</evidence>
<dbReference type="GO" id="GO:0046872">
    <property type="term" value="F:metal ion binding"/>
    <property type="evidence" value="ECO:0007669"/>
    <property type="project" value="UniProtKB-KW"/>
</dbReference>
<dbReference type="eggNOG" id="KOG2964">
    <property type="taxonomic scope" value="Eukaryota"/>
</dbReference>
<dbReference type="GO" id="GO:0033389">
    <property type="term" value="P:putrescine biosynthetic process from arginine, via agmatine"/>
    <property type="evidence" value="ECO:0007669"/>
    <property type="project" value="TreeGrafter"/>
</dbReference>
<reference evidence="5 6" key="1">
    <citation type="journal article" date="2010" name="Nature">
        <title>The Ectocarpus genome and the independent evolution of multicellularity in brown algae.</title>
        <authorList>
            <person name="Cock J.M."/>
            <person name="Sterck L."/>
            <person name="Rouze P."/>
            <person name="Scornet D."/>
            <person name="Allen A.E."/>
            <person name="Amoutzias G."/>
            <person name="Anthouard V."/>
            <person name="Artiguenave F."/>
            <person name="Aury J.M."/>
            <person name="Badger J.H."/>
            <person name="Beszteri B."/>
            <person name="Billiau K."/>
            <person name="Bonnet E."/>
            <person name="Bothwell J.H."/>
            <person name="Bowler C."/>
            <person name="Boyen C."/>
            <person name="Brownlee C."/>
            <person name="Carrano C.J."/>
            <person name="Charrier B."/>
            <person name="Cho G.Y."/>
            <person name="Coelho S.M."/>
            <person name="Collen J."/>
            <person name="Corre E."/>
            <person name="Da Silva C."/>
            <person name="Delage L."/>
            <person name="Delaroque N."/>
            <person name="Dittami S.M."/>
            <person name="Doulbeau S."/>
            <person name="Elias M."/>
            <person name="Farnham G."/>
            <person name="Gachon C.M."/>
            <person name="Gschloessl B."/>
            <person name="Heesch S."/>
            <person name="Jabbari K."/>
            <person name="Jubin C."/>
            <person name="Kawai H."/>
            <person name="Kimura K."/>
            <person name="Kloareg B."/>
            <person name="Kupper F.C."/>
            <person name="Lang D."/>
            <person name="Le Bail A."/>
            <person name="Leblanc C."/>
            <person name="Lerouge P."/>
            <person name="Lohr M."/>
            <person name="Lopez P.J."/>
            <person name="Martens C."/>
            <person name="Maumus F."/>
            <person name="Michel G."/>
            <person name="Miranda-Saavedra D."/>
            <person name="Morales J."/>
            <person name="Moreau H."/>
            <person name="Motomura T."/>
            <person name="Nagasato C."/>
            <person name="Napoli C.A."/>
            <person name="Nelson D.R."/>
            <person name="Nyvall-Collen P."/>
            <person name="Peters A.F."/>
            <person name="Pommier C."/>
            <person name="Potin P."/>
            <person name="Poulain J."/>
            <person name="Quesneville H."/>
            <person name="Read B."/>
            <person name="Rensing S.A."/>
            <person name="Ritter A."/>
            <person name="Rousvoal S."/>
            <person name="Samanta M."/>
            <person name="Samson G."/>
            <person name="Schroeder D.C."/>
            <person name="Segurens B."/>
            <person name="Strittmatter M."/>
            <person name="Tonon T."/>
            <person name="Tregear J.W."/>
            <person name="Valentin K."/>
            <person name="von Dassow P."/>
            <person name="Yamagishi T."/>
            <person name="Van de Peer Y."/>
            <person name="Wincker P."/>
        </authorList>
    </citation>
    <scope>NUCLEOTIDE SEQUENCE [LARGE SCALE GENOMIC DNA]</scope>
    <source>
        <strain evidence="6">Ec32 / CCAP1310/4</strain>
    </source>
</reference>
<dbReference type="PRINTS" id="PR00116">
    <property type="entry name" value="ARGINASE"/>
</dbReference>
<dbReference type="PROSITE" id="PS51409">
    <property type="entry name" value="ARGINASE_2"/>
    <property type="match status" value="1"/>
</dbReference>
<dbReference type="NCBIfam" id="TIGR01230">
    <property type="entry name" value="agmatinase"/>
    <property type="match status" value="1"/>
</dbReference>
<dbReference type="OrthoDB" id="288726at2759"/>
<dbReference type="InterPro" id="IPR005925">
    <property type="entry name" value="Agmatinase-rel"/>
</dbReference>
<protein>
    <submittedName>
        <fullName evidence="5">Agmatinase</fullName>
        <ecNumber evidence="5">3.5.3.11</ecNumber>
    </submittedName>
</protein>
<dbReference type="EMBL" id="FN649746">
    <property type="protein sequence ID" value="CBJ48602.1"/>
    <property type="molecule type" value="Genomic_DNA"/>
</dbReference>
<evidence type="ECO:0000313" key="5">
    <source>
        <dbReference type="EMBL" id="CBJ48602.1"/>
    </source>
</evidence>
<proteinExistence type="inferred from homology"/>
<sequence length="387" mass="41031">MSSSSTQLVMNTSADAAPAGACCNGMGNGKAAKGASESEGVKGTASAGAPAFDGAVGGETTRVVSEAGKVGQPDPHVYPRYCGFSTYARLPSIHEVSNFDVAVVGIPFDAGCTYRPGARFGPEAIRCASRLIRRYNMGTEVYPFRDMQVVDYGDIPCNPFNIPKAIDEISTGVGNVLGRCDGVVIIGGDHTISYPSLKAISDKFGPVSLVHFDSHFDTWDEYFGEKCTHGTPFKRAIDDGLIDTSRSMHVGIRGSVNDHEDIVADEQLGMKTIFCSELDDNGFDWVANKIKNRVGTGPVYLSLDIDVADPAFAPGTGTPEVGGFSSRELIRLLRSMKGLNIVSGDVVEVAPAYDHADITAQLGANIVFEILSLMAVARRNKTATTSA</sequence>
<dbReference type="NCBIfam" id="NF002564">
    <property type="entry name" value="PRK02190.1"/>
    <property type="match status" value="1"/>
</dbReference>
<dbReference type="STRING" id="2880.D7FZX7"/>
<name>D7FZX7_ECTSI</name>
<keyword evidence="3 4" id="KW-0378">Hydrolase</keyword>
<dbReference type="SUPFAM" id="SSF52768">
    <property type="entry name" value="Arginase/deacetylase"/>
    <property type="match status" value="1"/>
</dbReference>
<dbReference type="PANTHER" id="PTHR11358:SF26">
    <property type="entry name" value="GUANIDINO ACID HYDROLASE, MITOCHONDRIAL"/>
    <property type="match status" value="1"/>
</dbReference>
<dbReference type="EMBL" id="FN648586">
    <property type="protein sequence ID" value="CBJ48602.1"/>
    <property type="molecule type" value="Genomic_DNA"/>
</dbReference>
<dbReference type="PANTHER" id="PTHR11358">
    <property type="entry name" value="ARGINASE/AGMATINASE"/>
    <property type="match status" value="1"/>
</dbReference>
<dbReference type="InParanoid" id="D7FZX7"/>
<dbReference type="InterPro" id="IPR006035">
    <property type="entry name" value="Ureohydrolase"/>
</dbReference>
<keyword evidence="2" id="KW-0479">Metal-binding</keyword>
<dbReference type="Gene3D" id="3.40.800.10">
    <property type="entry name" value="Ureohydrolase domain"/>
    <property type="match status" value="1"/>
</dbReference>
<evidence type="ECO:0000256" key="1">
    <source>
        <dbReference type="ARBA" id="ARBA00009227"/>
    </source>
</evidence>
<dbReference type="CDD" id="cd11592">
    <property type="entry name" value="Agmatinase_PAH"/>
    <property type="match status" value="1"/>
</dbReference>
<dbReference type="Proteomes" id="UP000002630">
    <property type="component" value="Linkage Group LG21"/>
</dbReference>
<dbReference type="AlphaFoldDB" id="D7FZX7"/>
<dbReference type="GO" id="GO:0008783">
    <property type="term" value="F:agmatinase activity"/>
    <property type="evidence" value="ECO:0007669"/>
    <property type="project" value="UniProtKB-EC"/>
</dbReference>
<accession>D7FZX7</accession>
<keyword evidence="6" id="KW-1185">Reference proteome</keyword>
<dbReference type="PROSITE" id="PS01053">
    <property type="entry name" value="ARGINASE_1"/>
    <property type="match status" value="1"/>
</dbReference>
<evidence type="ECO:0000256" key="3">
    <source>
        <dbReference type="ARBA" id="ARBA00022801"/>
    </source>
</evidence>
<dbReference type="OMA" id="YELTTIM"/>
<dbReference type="InterPro" id="IPR020855">
    <property type="entry name" value="Ureohydrolase_Mn_BS"/>
</dbReference>
<dbReference type="Pfam" id="PF00491">
    <property type="entry name" value="Arginase"/>
    <property type="match status" value="1"/>
</dbReference>
<evidence type="ECO:0000313" key="6">
    <source>
        <dbReference type="Proteomes" id="UP000002630"/>
    </source>
</evidence>
<dbReference type="EC" id="3.5.3.11" evidence="5"/>
<gene>
    <name evidence="5" type="ORF">Esi_0039_0062</name>
</gene>
<organism evidence="5 6">
    <name type="scientific">Ectocarpus siliculosus</name>
    <name type="common">Brown alga</name>
    <name type="synonym">Conferva siliculosa</name>
    <dbReference type="NCBI Taxonomy" id="2880"/>
    <lineage>
        <taxon>Eukaryota</taxon>
        <taxon>Sar</taxon>
        <taxon>Stramenopiles</taxon>
        <taxon>Ochrophyta</taxon>
        <taxon>PX clade</taxon>
        <taxon>Phaeophyceae</taxon>
        <taxon>Ectocarpales</taxon>
        <taxon>Ectocarpaceae</taxon>
        <taxon>Ectocarpus</taxon>
    </lineage>
</organism>
<evidence type="ECO:0000256" key="2">
    <source>
        <dbReference type="ARBA" id="ARBA00022723"/>
    </source>
</evidence>